<dbReference type="GO" id="GO:0016787">
    <property type="term" value="F:hydrolase activity"/>
    <property type="evidence" value="ECO:0007669"/>
    <property type="project" value="UniProtKB-KW"/>
</dbReference>
<dbReference type="EMBL" id="VTWS01000004">
    <property type="protein sequence ID" value="KAA9352909.1"/>
    <property type="molecule type" value="Genomic_DNA"/>
</dbReference>
<dbReference type="Pfam" id="PF11954">
    <property type="entry name" value="DUF3471"/>
    <property type="match status" value="1"/>
</dbReference>
<evidence type="ECO:0000313" key="5">
    <source>
        <dbReference type="Proteomes" id="UP000326344"/>
    </source>
</evidence>
<evidence type="ECO:0000313" key="4">
    <source>
        <dbReference type="EMBL" id="KAA9352909.1"/>
    </source>
</evidence>
<dbReference type="AlphaFoldDB" id="A0A5N1JCA8"/>
<dbReference type="Pfam" id="PF00144">
    <property type="entry name" value="Beta-lactamase"/>
    <property type="match status" value="1"/>
</dbReference>
<gene>
    <name evidence="4" type="ORF">F0P93_17130</name>
</gene>
<dbReference type="SUPFAM" id="SSF56601">
    <property type="entry name" value="beta-lactamase/transpeptidase-like"/>
    <property type="match status" value="1"/>
</dbReference>
<accession>A0A5N1JCA8</accession>
<feature type="domain" description="Peptidase S12 Pab87-related C-terminal" evidence="3">
    <location>
        <begin position="380"/>
        <end position="460"/>
    </location>
</feature>
<dbReference type="PANTHER" id="PTHR46825">
    <property type="entry name" value="D-ALANYL-D-ALANINE-CARBOXYPEPTIDASE/ENDOPEPTIDASE AMPH"/>
    <property type="match status" value="1"/>
</dbReference>
<dbReference type="Gene3D" id="3.40.710.10">
    <property type="entry name" value="DD-peptidase/beta-lactamase superfamily"/>
    <property type="match status" value="1"/>
</dbReference>
<dbReference type="Proteomes" id="UP000326344">
    <property type="component" value="Unassembled WGS sequence"/>
</dbReference>
<feature type="chain" id="PRO_5024991094" evidence="1">
    <location>
        <begin position="24"/>
        <end position="578"/>
    </location>
</feature>
<reference evidence="4 5" key="1">
    <citation type="submission" date="2019-09" db="EMBL/GenBank/DDBJ databases">
        <title>Genome Sequence of Larkinella sp MA1.</title>
        <authorList>
            <person name="Srinivasan S."/>
        </authorList>
    </citation>
    <scope>NUCLEOTIDE SEQUENCE [LARGE SCALE GENOMIC DNA]</scope>
    <source>
        <strain evidence="4 5">MA1</strain>
    </source>
</reference>
<keyword evidence="5" id="KW-1185">Reference proteome</keyword>
<evidence type="ECO:0000259" key="2">
    <source>
        <dbReference type="Pfam" id="PF00144"/>
    </source>
</evidence>
<organism evidence="4 5">
    <name type="scientific">Larkinella humicola</name>
    <dbReference type="NCBI Taxonomy" id="2607654"/>
    <lineage>
        <taxon>Bacteria</taxon>
        <taxon>Pseudomonadati</taxon>
        <taxon>Bacteroidota</taxon>
        <taxon>Cytophagia</taxon>
        <taxon>Cytophagales</taxon>
        <taxon>Spirosomataceae</taxon>
        <taxon>Larkinella</taxon>
    </lineage>
</organism>
<dbReference type="RefSeq" id="WP_150878038.1">
    <property type="nucleotide sequence ID" value="NZ_VTWS01000004.1"/>
</dbReference>
<dbReference type="InterPro" id="IPR001466">
    <property type="entry name" value="Beta-lactam-related"/>
</dbReference>
<evidence type="ECO:0000256" key="1">
    <source>
        <dbReference type="SAM" id="SignalP"/>
    </source>
</evidence>
<keyword evidence="1" id="KW-0732">Signal</keyword>
<protein>
    <submittedName>
        <fullName evidence="4">Serine hydrolase</fullName>
    </submittedName>
</protein>
<dbReference type="PANTHER" id="PTHR46825:SF9">
    <property type="entry name" value="BETA-LACTAMASE-RELATED DOMAIN-CONTAINING PROTEIN"/>
    <property type="match status" value="1"/>
</dbReference>
<dbReference type="InterPro" id="IPR050491">
    <property type="entry name" value="AmpC-like"/>
</dbReference>
<sequence length="578" mass="64579">MKPHLQLLSSLILLVLSGSFTLAQSPKLAIRADSLFREWKKTGSPGAAVGVVHQGKLIYAKGFGEADVETGAPIGPETIFHVASLSKQFTAFGIVLLAQEGKLSLDDDIHNYLPEVPDFGKRITIRHLIHHTSGLRDQWNLLAMAGWQLDDVITKEQVFNLVKRQQELNFEPGSAYTYCNTGYTLLGEIIARVTKQPFREWMQARVFKPLGMKNTLFYDDHERIVKGRAYSFSKGDGPNAYKKSVLSYANAGATSLFTTVNDLAHWIGNFRSPAVGNQATMTQMLERGRLTKGDTLPYAFALVHGQYKGLSHINHGGSDAGFRSFLCYFPKEDYGFIVLSNQAEFDPAKKAFELADIYLASQLKTDKVVKAPTAPTLANVHAIDPALFDTYAGEYELSEAPGFILSFKRDGNRYFTQATGQPQAEAELFPSSDTTFFLKVVDAKVIFHRPQTGKVSQITLIQNGHHPGKRVKPFEISAEQKKQLVGQYYSPELETIYTIIQKDDTLKLRHVHHGEVSISVVSKDRLQAPWWYVQTIDVVRNPAEQILGIRMSNGRVRNLWLQRLPDDFGTGKPPMTGK</sequence>
<keyword evidence="4" id="KW-0378">Hydrolase</keyword>
<dbReference type="InterPro" id="IPR012338">
    <property type="entry name" value="Beta-lactam/transpept-like"/>
</dbReference>
<feature type="domain" description="Beta-lactamase-related" evidence="2">
    <location>
        <begin position="39"/>
        <end position="350"/>
    </location>
</feature>
<dbReference type="InterPro" id="IPR021860">
    <property type="entry name" value="Peptidase_S12_Pab87-rel_C"/>
</dbReference>
<evidence type="ECO:0000259" key="3">
    <source>
        <dbReference type="Pfam" id="PF11954"/>
    </source>
</evidence>
<name>A0A5N1JCA8_9BACT</name>
<feature type="signal peptide" evidence="1">
    <location>
        <begin position="1"/>
        <end position="23"/>
    </location>
</feature>
<proteinExistence type="predicted"/>
<comment type="caution">
    <text evidence="4">The sequence shown here is derived from an EMBL/GenBank/DDBJ whole genome shotgun (WGS) entry which is preliminary data.</text>
</comment>